<keyword evidence="3" id="KW-1185">Reference proteome</keyword>
<evidence type="ECO:0000313" key="2">
    <source>
        <dbReference type="EMBL" id="MFC6592478.1"/>
    </source>
</evidence>
<feature type="transmembrane region" description="Helical" evidence="1">
    <location>
        <begin position="79"/>
        <end position="97"/>
    </location>
</feature>
<sequence length="143" mass="15175">MARVAYSAFWAGLHVGAGRLLWPRGPDWPGGLFGTDPLEKPLAALQPQKGRLINAALLAAAMFLPLSGLVQASRGEPDLAFILLALLALAVLGTLLQRNLELYRSGFIRPRRHSWGDGAVAVIALLMAGLTVQALVQSFAPGL</sequence>
<dbReference type="RefSeq" id="WP_380083506.1">
    <property type="nucleotide sequence ID" value="NZ_JBHSWD010000001.1"/>
</dbReference>
<organism evidence="2 3">
    <name type="scientific">Deinococcus lacus</name>
    <dbReference type="NCBI Taxonomy" id="392561"/>
    <lineage>
        <taxon>Bacteria</taxon>
        <taxon>Thermotogati</taxon>
        <taxon>Deinococcota</taxon>
        <taxon>Deinococci</taxon>
        <taxon>Deinococcales</taxon>
        <taxon>Deinococcaceae</taxon>
        <taxon>Deinococcus</taxon>
    </lineage>
</organism>
<dbReference type="EMBL" id="JBHSWD010000001">
    <property type="protein sequence ID" value="MFC6592478.1"/>
    <property type="molecule type" value="Genomic_DNA"/>
</dbReference>
<name>A0ABW1YGB1_9DEIO</name>
<proteinExistence type="predicted"/>
<comment type="caution">
    <text evidence="2">The sequence shown here is derived from an EMBL/GenBank/DDBJ whole genome shotgun (WGS) entry which is preliminary data.</text>
</comment>
<keyword evidence="1" id="KW-0472">Membrane</keyword>
<protein>
    <submittedName>
        <fullName evidence="2">Uncharacterized protein</fullName>
    </submittedName>
</protein>
<accession>A0ABW1YGB1</accession>
<feature type="transmembrane region" description="Helical" evidence="1">
    <location>
        <begin position="118"/>
        <end position="140"/>
    </location>
</feature>
<keyword evidence="1" id="KW-0812">Transmembrane</keyword>
<evidence type="ECO:0000256" key="1">
    <source>
        <dbReference type="SAM" id="Phobius"/>
    </source>
</evidence>
<evidence type="ECO:0000313" key="3">
    <source>
        <dbReference type="Proteomes" id="UP001596297"/>
    </source>
</evidence>
<feature type="transmembrane region" description="Helical" evidence="1">
    <location>
        <begin position="52"/>
        <end position="73"/>
    </location>
</feature>
<gene>
    <name evidence="2" type="ORF">ACFP81_11050</name>
</gene>
<dbReference type="Proteomes" id="UP001596297">
    <property type="component" value="Unassembled WGS sequence"/>
</dbReference>
<reference evidence="3" key="1">
    <citation type="journal article" date="2019" name="Int. J. Syst. Evol. Microbiol.">
        <title>The Global Catalogue of Microorganisms (GCM) 10K type strain sequencing project: providing services to taxonomists for standard genome sequencing and annotation.</title>
        <authorList>
            <consortium name="The Broad Institute Genomics Platform"/>
            <consortium name="The Broad Institute Genome Sequencing Center for Infectious Disease"/>
            <person name="Wu L."/>
            <person name="Ma J."/>
        </authorList>
    </citation>
    <scope>NUCLEOTIDE SEQUENCE [LARGE SCALE GENOMIC DNA]</scope>
    <source>
        <strain evidence="3">CGMCC 1.15772</strain>
    </source>
</reference>
<keyword evidence="1" id="KW-1133">Transmembrane helix</keyword>